<dbReference type="VEuPathDB" id="MicrosporidiaDB:M153_8250002473"/>
<proteinExistence type="predicted"/>
<organism evidence="1 2">
    <name type="scientific">Pseudoloma neurophilia</name>
    <dbReference type="NCBI Taxonomy" id="146866"/>
    <lineage>
        <taxon>Eukaryota</taxon>
        <taxon>Fungi</taxon>
        <taxon>Fungi incertae sedis</taxon>
        <taxon>Microsporidia</taxon>
        <taxon>Pseudoloma</taxon>
    </lineage>
</organism>
<evidence type="ECO:0000313" key="2">
    <source>
        <dbReference type="Proteomes" id="UP000051530"/>
    </source>
</evidence>
<keyword evidence="2" id="KW-1185">Reference proteome</keyword>
<protein>
    <submittedName>
        <fullName evidence="1">Uncharacterized protein</fullName>
    </submittedName>
</protein>
<sequence length="46" mass="5126">MITHNNQIKISLNSLNLSSDSNKIVNSHAFSSGTYNIEATPWGWSF</sequence>
<evidence type="ECO:0000313" key="1">
    <source>
        <dbReference type="EMBL" id="KRH93498.1"/>
    </source>
</evidence>
<gene>
    <name evidence="1" type="ORF">M153_8250002473</name>
</gene>
<comment type="caution">
    <text evidence="1">The sequence shown here is derived from an EMBL/GenBank/DDBJ whole genome shotgun (WGS) entry which is preliminary data.</text>
</comment>
<reference evidence="1 2" key="1">
    <citation type="submission" date="2015-07" db="EMBL/GenBank/DDBJ databases">
        <title>The genome of Pseudoloma neurophilia, a relevant intracellular parasite of the zebrafish.</title>
        <authorList>
            <person name="Ndikumana S."/>
            <person name="Pelin A."/>
            <person name="Sanders J."/>
            <person name="Corradi N."/>
        </authorList>
    </citation>
    <scope>NUCLEOTIDE SEQUENCE [LARGE SCALE GENOMIC DNA]</scope>
    <source>
        <strain evidence="1 2">MK1</strain>
    </source>
</reference>
<dbReference type="EMBL" id="LGUB01000315">
    <property type="protein sequence ID" value="KRH93498.1"/>
    <property type="molecule type" value="Genomic_DNA"/>
</dbReference>
<dbReference type="AlphaFoldDB" id="A0A0R0LW71"/>
<dbReference type="Proteomes" id="UP000051530">
    <property type="component" value="Unassembled WGS sequence"/>
</dbReference>
<name>A0A0R0LW71_9MICR</name>
<accession>A0A0R0LW71</accession>